<comment type="caution">
    <text evidence="2">The sequence shown here is derived from an EMBL/GenBank/DDBJ whole genome shotgun (WGS) entry which is preliminary data.</text>
</comment>
<evidence type="ECO:0000256" key="1">
    <source>
        <dbReference type="SAM" id="Phobius"/>
    </source>
</evidence>
<keyword evidence="1" id="KW-1133">Transmembrane helix</keyword>
<organism evidence="2">
    <name type="scientific">marine sediment metagenome</name>
    <dbReference type="NCBI Taxonomy" id="412755"/>
    <lineage>
        <taxon>unclassified sequences</taxon>
        <taxon>metagenomes</taxon>
        <taxon>ecological metagenomes</taxon>
    </lineage>
</organism>
<proteinExistence type="predicted"/>
<dbReference type="AlphaFoldDB" id="A0A0F9PSL1"/>
<sequence>MDRKIELVSTIKHGEFKRFFPWLGFLTFPIGLVGILIIAMSHVENTIGIIFFTFTLFLGLAVIAIDNTVSPTWREYYLDLYGNKKVVYSGKYRKHFGDLEKGEDSQEWKMSGYMHLSQ</sequence>
<name>A0A0F9PSL1_9ZZZZ</name>
<gene>
    <name evidence="2" type="ORF">LCGC14_0861680</name>
</gene>
<evidence type="ECO:0000313" key="2">
    <source>
        <dbReference type="EMBL" id="KKN27692.1"/>
    </source>
</evidence>
<feature type="transmembrane region" description="Helical" evidence="1">
    <location>
        <begin position="20"/>
        <end position="40"/>
    </location>
</feature>
<accession>A0A0F9PSL1</accession>
<reference evidence="2" key="1">
    <citation type="journal article" date="2015" name="Nature">
        <title>Complex archaea that bridge the gap between prokaryotes and eukaryotes.</title>
        <authorList>
            <person name="Spang A."/>
            <person name="Saw J.H."/>
            <person name="Jorgensen S.L."/>
            <person name="Zaremba-Niedzwiedzka K."/>
            <person name="Martijn J."/>
            <person name="Lind A.E."/>
            <person name="van Eijk R."/>
            <person name="Schleper C."/>
            <person name="Guy L."/>
            <person name="Ettema T.J."/>
        </authorList>
    </citation>
    <scope>NUCLEOTIDE SEQUENCE</scope>
</reference>
<keyword evidence="1" id="KW-0472">Membrane</keyword>
<feature type="transmembrane region" description="Helical" evidence="1">
    <location>
        <begin position="46"/>
        <end position="65"/>
    </location>
</feature>
<keyword evidence="1" id="KW-0812">Transmembrane</keyword>
<dbReference type="EMBL" id="LAZR01002617">
    <property type="protein sequence ID" value="KKN27692.1"/>
    <property type="molecule type" value="Genomic_DNA"/>
</dbReference>
<protein>
    <submittedName>
        <fullName evidence="2">Uncharacterized protein</fullName>
    </submittedName>
</protein>